<sequence length="245" mass="26576">MLEVLRKLAKKKAHPPICSAVIVAAGSARRMEGIDKVLAPLGELPVLVHTIYSFQDCPRFDEIVVVTREDLLVEVSRICKDFQLDKVSKVVVGGRERTDSVLAGLREVRPDADLIAIHDGARPLAPQQVLEEVVERAAETGAAAPAIPVTDTVKRAREGLIEETVDRSELWTVQTPQVFEAGLIRAAVEKAAVDGESLTDECGAVERLGMKVSLTTGSKENIKITTPFDLILGEAILEARVRGEL</sequence>
<evidence type="ECO:0000256" key="4">
    <source>
        <dbReference type="HAMAP-Rule" id="MF_00108"/>
    </source>
</evidence>
<dbReference type="CDD" id="cd02516">
    <property type="entry name" value="CDP-ME_synthetase"/>
    <property type="match status" value="1"/>
</dbReference>
<dbReference type="HAMAP" id="MF_00108">
    <property type="entry name" value="IspD"/>
    <property type="match status" value="1"/>
</dbReference>
<dbReference type="NCBIfam" id="TIGR00453">
    <property type="entry name" value="ispD"/>
    <property type="match status" value="1"/>
</dbReference>
<comment type="caution">
    <text evidence="5">The sequence shown here is derived from an EMBL/GenBank/DDBJ whole genome shotgun (WGS) entry which is preliminary data.</text>
</comment>
<dbReference type="EMBL" id="JACOPO010000003">
    <property type="protein sequence ID" value="MBC5722337.1"/>
    <property type="molecule type" value="Genomic_DNA"/>
</dbReference>
<dbReference type="Pfam" id="PF01128">
    <property type="entry name" value="IspD"/>
    <property type="match status" value="1"/>
</dbReference>
<dbReference type="GO" id="GO:0019288">
    <property type="term" value="P:isopentenyl diphosphate biosynthetic process, methylerythritol 4-phosphate pathway"/>
    <property type="evidence" value="ECO:0007669"/>
    <property type="project" value="UniProtKB-UniRule"/>
</dbReference>
<evidence type="ECO:0000256" key="2">
    <source>
        <dbReference type="ARBA" id="ARBA00022695"/>
    </source>
</evidence>
<evidence type="ECO:0000313" key="6">
    <source>
        <dbReference type="Proteomes" id="UP000628736"/>
    </source>
</evidence>
<comment type="function">
    <text evidence="4">Catalyzes the formation of 4-diphosphocytidyl-2-C-methyl-D-erythritol from CTP and 2-C-methyl-D-erythritol 4-phosphate (MEP).</text>
</comment>
<gene>
    <name evidence="4 5" type="primary">ispD</name>
    <name evidence="5" type="ORF">H8S11_05890</name>
</gene>
<protein>
    <recommendedName>
        <fullName evidence="4">2-C-methyl-D-erythritol 4-phosphate cytidylyltransferase</fullName>
        <ecNumber evidence="4">2.7.7.60</ecNumber>
    </recommendedName>
    <alternativeName>
        <fullName evidence="4">4-diphosphocytidyl-2C-methyl-D-erythritol synthase</fullName>
    </alternativeName>
    <alternativeName>
        <fullName evidence="4">MEP cytidylyltransferase</fullName>
        <shortName evidence="4">MCT</shortName>
    </alternativeName>
</protein>
<keyword evidence="1 4" id="KW-0808">Transferase</keyword>
<keyword evidence="6" id="KW-1185">Reference proteome</keyword>
<dbReference type="SUPFAM" id="SSF53448">
    <property type="entry name" value="Nucleotide-diphospho-sugar transferases"/>
    <property type="match status" value="1"/>
</dbReference>
<dbReference type="AlphaFoldDB" id="A0A8J6J8F9"/>
<dbReference type="Proteomes" id="UP000628736">
    <property type="component" value="Unassembled WGS sequence"/>
</dbReference>
<comment type="similarity">
    <text evidence="4">Belongs to the IspD/TarI cytidylyltransferase family. IspD subfamily.</text>
</comment>
<accession>A0A8J6J8F9</accession>
<dbReference type="InterPro" id="IPR001228">
    <property type="entry name" value="IspD"/>
</dbReference>
<name>A0A8J6J8F9_9FIRM</name>
<feature type="site" description="Transition state stabilizer" evidence="4">
    <location>
        <position position="30"/>
    </location>
</feature>
<dbReference type="EC" id="2.7.7.60" evidence="4"/>
<dbReference type="FunFam" id="3.90.550.10:FF:000003">
    <property type="entry name" value="2-C-methyl-D-erythritol 4-phosphate cytidylyltransferase"/>
    <property type="match status" value="1"/>
</dbReference>
<organism evidence="5 6">
    <name type="scientific">Flintibacter hominis</name>
    <dbReference type="NCBI Taxonomy" id="2763048"/>
    <lineage>
        <taxon>Bacteria</taxon>
        <taxon>Bacillati</taxon>
        <taxon>Bacillota</taxon>
        <taxon>Clostridia</taxon>
        <taxon>Eubacteriales</taxon>
        <taxon>Flintibacter</taxon>
    </lineage>
</organism>
<dbReference type="InterPro" id="IPR029044">
    <property type="entry name" value="Nucleotide-diphossugar_trans"/>
</dbReference>
<comment type="pathway">
    <text evidence="4">Isoprenoid biosynthesis; isopentenyl diphosphate biosynthesis via DXP pathway; isopentenyl diphosphate from 1-deoxy-D-xylulose 5-phosphate: step 2/6.</text>
</comment>
<dbReference type="InterPro" id="IPR050088">
    <property type="entry name" value="IspD/TarI_cytidylyltransf_bact"/>
</dbReference>
<dbReference type="PANTHER" id="PTHR32125">
    <property type="entry name" value="2-C-METHYL-D-ERYTHRITOL 4-PHOSPHATE CYTIDYLYLTRANSFERASE, CHLOROPLASTIC"/>
    <property type="match status" value="1"/>
</dbReference>
<dbReference type="Gene3D" id="3.90.550.10">
    <property type="entry name" value="Spore Coat Polysaccharide Biosynthesis Protein SpsA, Chain A"/>
    <property type="match status" value="1"/>
</dbReference>
<evidence type="ECO:0000313" key="5">
    <source>
        <dbReference type="EMBL" id="MBC5722337.1"/>
    </source>
</evidence>
<dbReference type="RefSeq" id="WP_147572257.1">
    <property type="nucleotide sequence ID" value="NZ_JACOPO010000003.1"/>
</dbReference>
<reference evidence="5" key="1">
    <citation type="submission" date="2020-08" db="EMBL/GenBank/DDBJ databases">
        <title>Genome public.</title>
        <authorList>
            <person name="Liu C."/>
            <person name="Sun Q."/>
        </authorList>
    </citation>
    <scope>NUCLEOTIDE SEQUENCE</scope>
    <source>
        <strain evidence="5">NSJ-23</strain>
    </source>
</reference>
<feature type="site" description="Positions MEP for the nucleophilic attack" evidence="4">
    <location>
        <position position="223"/>
    </location>
</feature>
<keyword evidence="2 4" id="KW-0548">Nucleotidyltransferase</keyword>
<dbReference type="InterPro" id="IPR034683">
    <property type="entry name" value="IspD/TarI"/>
</dbReference>
<evidence type="ECO:0000256" key="3">
    <source>
        <dbReference type="ARBA" id="ARBA00023229"/>
    </source>
</evidence>
<evidence type="ECO:0000256" key="1">
    <source>
        <dbReference type="ARBA" id="ARBA00022679"/>
    </source>
</evidence>
<feature type="site" description="Positions MEP for the nucleophilic attack" evidence="4">
    <location>
        <position position="167"/>
    </location>
</feature>
<feature type="site" description="Transition state stabilizer" evidence="4">
    <location>
        <position position="36"/>
    </location>
</feature>
<dbReference type="GO" id="GO:0050518">
    <property type="term" value="F:2-C-methyl-D-erythritol 4-phosphate cytidylyltransferase activity"/>
    <property type="evidence" value="ECO:0007669"/>
    <property type="project" value="UniProtKB-UniRule"/>
</dbReference>
<proteinExistence type="inferred from homology"/>
<dbReference type="PANTHER" id="PTHR32125:SF4">
    <property type="entry name" value="2-C-METHYL-D-ERYTHRITOL 4-PHOSPHATE CYTIDYLYLTRANSFERASE, CHLOROPLASTIC"/>
    <property type="match status" value="1"/>
</dbReference>
<comment type="catalytic activity">
    <reaction evidence="4">
        <text>2-C-methyl-D-erythritol 4-phosphate + CTP + H(+) = 4-CDP-2-C-methyl-D-erythritol + diphosphate</text>
        <dbReference type="Rhea" id="RHEA:13429"/>
        <dbReference type="ChEBI" id="CHEBI:15378"/>
        <dbReference type="ChEBI" id="CHEBI:33019"/>
        <dbReference type="ChEBI" id="CHEBI:37563"/>
        <dbReference type="ChEBI" id="CHEBI:57823"/>
        <dbReference type="ChEBI" id="CHEBI:58262"/>
        <dbReference type="EC" id="2.7.7.60"/>
    </reaction>
</comment>
<dbReference type="UniPathway" id="UPA00056">
    <property type="reaction ID" value="UER00093"/>
</dbReference>
<keyword evidence="3 4" id="KW-0414">Isoprene biosynthesis</keyword>